<dbReference type="InterPro" id="IPR011009">
    <property type="entry name" value="Kinase-like_dom_sf"/>
</dbReference>
<keyword evidence="8" id="KW-0723">Serine/threonine-protein kinase</keyword>
<dbReference type="PANTHER" id="PTHR43289:SF34">
    <property type="entry name" value="SERINE_THREONINE-PROTEIN KINASE YBDM-RELATED"/>
    <property type="match status" value="1"/>
</dbReference>
<dbReference type="EMBL" id="CP001804">
    <property type="protein sequence ID" value="ACY18657.1"/>
    <property type="molecule type" value="Genomic_DNA"/>
</dbReference>
<evidence type="ECO:0000256" key="4">
    <source>
        <dbReference type="ARBA" id="ARBA00022840"/>
    </source>
</evidence>
<dbReference type="InterPro" id="IPR016187">
    <property type="entry name" value="CTDL_fold"/>
</dbReference>
<dbReference type="OrthoDB" id="5476619at2"/>
<evidence type="ECO:0000256" key="2">
    <source>
        <dbReference type="ARBA" id="ARBA00022741"/>
    </source>
</evidence>
<dbReference type="STRING" id="502025.Hoch_6182"/>
<keyword evidence="2 5" id="KW-0547">Nucleotide-binding</keyword>
<dbReference type="Pfam" id="PF00069">
    <property type="entry name" value="Pkinase"/>
    <property type="match status" value="1"/>
</dbReference>
<dbReference type="CDD" id="cd14014">
    <property type="entry name" value="STKc_PknB_like"/>
    <property type="match status" value="1"/>
</dbReference>
<keyword evidence="3 8" id="KW-0418">Kinase</keyword>
<protein>
    <submittedName>
        <fullName evidence="8">Serine/threonine protein kinase</fullName>
    </submittedName>
</protein>
<dbReference type="Gene3D" id="3.40.50.300">
    <property type="entry name" value="P-loop containing nucleotide triphosphate hydrolases"/>
    <property type="match status" value="1"/>
</dbReference>
<evidence type="ECO:0000256" key="6">
    <source>
        <dbReference type="SAM" id="MobiDB-lite"/>
    </source>
</evidence>
<dbReference type="InterPro" id="IPR000719">
    <property type="entry name" value="Prot_kinase_dom"/>
</dbReference>
<dbReference type="eggNOG" id="COG0515">
    <property type="taxonomic scope" value="Bacteria"/>
</dbReference>
<gene>
    <name evidence="8" type="ordered locus">Hoch_6182</name>
</gene>
<dbReference type="Pfam" id="PF03781">
    <property type="entry name" value="FGE-sulfatase"/>
    <property type="match status" value="1"/>
</dbReference>
<dbReference type="SUPFAM" id="SSF52540">
    <property type="entry name" value="P-loop containing nucleoside triphosphate hydrolases"/>
    <property type="match status" value="1"/>
</dbReference>
<keyword evidence="9" id="KW-1185">Reference proteome</keyword>
<dbReference type="InterPro" id="IPR049052">
    <property type="entry name" value="nSTAND1"/>
</dbReference>
<feature type="binding site" evidence="5">
    <location>
        <position position="49"/>
    </location>
    <ligand>
        <name>ATP</name>
        <dbReference type="ChEBI" id="CHEBI:30616"/>
    </ligand>
</feature>
<dbReference type="InterPro" id="IPR005532">
    <property type="entry name" value="SUMF_dom"/>
</dbReference>
<evidence type="ECO:0000313" key="9">
    <source>
        <dbReference type="Proteomes" id="UP000001880"/>
    </source>
</evidence>
<sequence>MATAYDPDEVFAPAETFDEYQLLGRLGEGGMGRVYLARDTLLQRLVAIKFMHRYRDAIARERFLVEARAAARLQHPNTVAVYRVGELDGQPYIVSEYVRGDSLAALDVPLPWSEVLHIGRELARGLAAAHVRGILHRDIKPANAIRADSGEIKLLDFGLAKLLDAGEIDDAAGARLAPRARSPEIVLAEDAQPSVSLPETTLPPDADTVEISDSRTPSADTCAGPLTRLGAEVRAGPGEPASALTRPGARMGTPLYMPPELWRGEPASTASDVFSLGALLWYLGTGQPLGLEGRAGSRAAERDPGAAPSVAARSPSIDPGFAAILERCLAHDPRQRFASAVPLWDALESLGDDCARAALPDGNPYRGLQPFDAEHRGLFFGRGVDIRTVLERLRAQPLLLVTGQSGVGKSSLCRAGVLPMVEAGAFRDHRRWTTATLQPGRTPHSALRTALAQAMGAEPAALEPAASAARLAEAVSVWLGRERGLLVFIDQLEELVTLSEPAPVSEFCEQLAALTALGATTGVRVLATVRGDYLTRLAELPVLGPEIEGGFQLLRPLGASAIRETIVGPARALGADFEPEALVDALVDAGLDGGLPLLQFALAELWDARDRERARLTAAALAERGGVAGALERHADEVIAGLAAPARALAWALLLRMVTPARTRGSRRRDELITGEDTRIALEALVRGRLVVARDDESGQPVYEIAHEALLTHWSALAHCLDTADASRALRGRLTAAVIEWHEIGRPSDALWRGQRLEQAAALDPALLAPLESEFVRTSERTARRQRWSRRAALALVPALVALVYVGMRSEQQRTLDQRTSAYHAKGREALERAQALHPIIADRSQRAFARFDTGDAEHGEALWQRVIDARERQESLHRSAMLALERAFALDPERALSRQLMARLLSERARAAERAHRYGEAREQLERMAVYDDGTLAAAWNRDATLSLALEPADATCTITRQRERASDAWLVRAPAAPPAFISEECPRRHPRSLPAGSYAISLHAPGRLPLHHLVALGRGEQLQVELRLPRSDEVPEGFVYVPAGRFWYGSAASEAIRRWQSAAPVHRRHTGAYLIARHETTYQQWLEFLDTMTEKQRSRFVPRVSSGYFGTMALDALGDGWQLTLQPTEHAYVVRDGQRLRYLDRADDSGRTVQDWMRMPVSGVSWLQAQAYLAWLSRTGQVPHARMCREDEWERAARGVDLRSFPHGDDLAPSDANFDETYGRKARAFGPDEVGSFPRSRSPFGIDDMVGNVLELTASAQGEDEIILRGGAYYFDRASSHVANRNVFQKADSMPTVGFRVCADVATPSQLR</sequence>
<dbReference type="InterPro" id="IPR027417">
    <property type="entry name" value="P-loop_NTPase"/>
</dbReference>
<evidence type="ECO:0000259" key="7">
    <source>
        <dbReference type="PROSITE" id="PS50011"/>
    </source>
</evidence>
<keyword evidence="4 5" id="KW-0067">ATP-binding</keyword>
<dbReference type="RefSeq" id="WP_012831249.1">
    <property type="nucleotide sequence ID" value="NC_013440.1"/>
</dbReference>
<evidence type="ECO:0000256" key="5">
    <source>
        <dbReference type="PROSITE-ProRule" id="PRU10141"/>
    </source>
</evidence>
<dbReference type="HOGENOM" id="CLU_006217_0_0_7"/>
<dbReference type="Pfam" id="PF20703">
    <property type="entry name" value="nSTAND1"/>
    <property type="match status" value="1"/>
</dbReference>
<reference evidence="8 9" key="1">
    <citation type="journal article" date="2010" name="Stand. Genomic Sci.">
        <title>Complete genome sequence of Haliangium ochraceum type strain (SMP-2).</title>
        <authorList>
            <consortium name="US DOE Joint Genome Institute (JGI-PGF)"/>
            <person name="Ivanova N."/>
            <person name="Daum C."/>
            <person name="Lang E."/>
            <person name="Abt B."/>
            <person name="Kopitz M."/>
            <person name="Saunders E."/>
            <person name="Lapidus A."/>
            <person name="Lucas S."/>
            <person name="Glavina Del Rio T."/>
            <person name="Nolan M."/>
            <person name="Tice H."/>
            <person name="Copeland A."/>
            <person name="Cheng J.F."/>
            <person name="Chen F."/>
            <person name="Bruce D."/>
            <person name="Goodwin L."/>
            <person name="Pitluck S."/>
            <person name="Mavromatis K."/>
            <person name="Pati A."/>
            <person name="Mikhailova N."/>
            <person name="Chen A."/>
            <person name="Palaniappan K."/>
            <person name="Land M."/>
            <person name="Hauser L."/>
            <person name="Chang Y.J."/>
            <person name="Jeffries C.D."/>
            <person name="Detter J.C."/>
            <person name="Brettin T."/>
            <person name="Rohde M."/>
            <person name="Goker M."/>
            <person name="Bristow J."/>
            <person name="Markowitz V."/>
            <person name="Eisen J.A."/>
            <person name="Hugenholtz P."/>
            <person name="Kyrpides N.C."/>
            <person name="Klenk H.P."/>
        </authorList>
    </citation>
    <scope>NUCLEOTIDE SEQUENCE [LARGE SCALE GENOMIC DNA]</scope>
    <source>
        <strain evidence="9">DSM 14365 / CIP 107738 / JCM 11303 / AJ 13395 / SMP-2</strain>
    </source>
</reference>
<dbReference type="InterPro" id="IPR025662">
    <property type="entry name" value="Sigma_54_int_dom_ATP-bd_1"/>
</dbReference>
<dbReference type="SUPFAM" id="SSF56436">
    <property type="entry name" value="C-type lectin-like"/>
    <property type="match status" value="1"/>
</dbReference>
<accession>D0LMH0</accession>
<dbReference type="SMART" id="SM00220">
    <property type="entry name" value="S_TKc"/>
    <property type="match status" value="1"/>
</dbReference>
<dbReference type="GO" id="GO:0004674">
    <property type="term" value="F:protein serine/threonine kinase activity"/>
    <property type="evidence" value="ECO:0007669"/>
    <property type="project" value="UniProtKB-KW"/>
</dbReference>
<feature type="domain" description="Protein kinase" evidence="7">
    <location>
        <begin position="20"/>
        <end position="350"/>
    </location>
</feature>
<dbReference type="GO" id="GO:0005524">
    <property type="term" value="F:ATP binding"/>
    <property type="evidence" value="ECO:0007669"/>
    <property type="project" value="UniProtKB-UniRule"/>
</dbReference>
<evidence type="ECO:0000256" key="3">
    <source>
        <dbReference type="ARBA" id="ARBA00022777"/>
    </source>
</evidence>
<dbReference type="PROSITE" id="PS00107">
    <property type="entry name" value="PROTEIN_KINASE_ATP"/>
    <property type="match status" value="1"/>
</dbReference>
<evidence type="ECO:0000313" key="8">
    <source>
        <dbReference type="EMBL" id="ACY18657.1"/>
    </source>
</evidence>
<dbReference type="InterPro" id="IPR042095">
    <property type="entry name" value="SUMF_sf"/>
</dbReference>
<dbReference type="Gene3D" id="3.90.1580.10">
    <property type="entry name" value="paralog of FGE (formylglycine-generating enzyme)"/>
    <property type="match status" value="1"/>
</dbReference>
<dbReference type="PROSITE" id="PS50011">
    <property type="entry name" value="PROTEIN_KINASE_DOM"/>
    <property type="match status" value="1"/>
</dbReference>
<dbReference type="Gene3D" id="1.10.510.10">
    <property type="entry name" value="Transferase(Phosphotransferase) domain 1"/>
    <property type="match status" value="2"/>
</dbReference>
<keyword evidence="1" id="KW-0808">Transferase</keyword>
<organism evidence="8 9">
    <name type="scientific">Haliangium ochraceum (strain DSM 14365 / JCM 11303 / SMP-2)</name>
    <dbReference type="NCBI Taxonomy" id="502025"/>
    <lineage>
        <taxon>Bacteria</taxon>
        <taxon>Pseudomonadati</taxon>
        <taxon>Myxococcota</taxon>
        <taxon>Polyangia</taxon>
        <taxon>Haliangiales</taxon>
        <taxon>Kofleriaceae</taxon>
        <taxon>Haliangium</taxon>
    </lineage>
</organism>
<feature type="region of interest" description="Disordered" evidence="6">
    <location>
        <begin position="293"/>
        <end position="313"/>
    </location>
</feature>
<dbReference type="PROSITE" id="PS00675">
    <property type="entry name" value="SIGMA54_INTERACT_1"/>
    <property type="match status" value="1"/>
</dbReference>
<dbReference type="Proteomes" id="UP000001880">
    <property type="component" value="Chromosome"/>
</dbReference>
<evidence type="ECO:0000256" key="1">
    <source>
        <dbReference type="ARBA" id="ARBA00022679"/>
    </source>
</evidence>
<dbReference type="PANTHER" id="PTHR43289">
    <property type="entry name" value="MITOGEN-ACTIVATED PROTEIN KINASE KINASE KINASE 20-RELATED"/>
    <property type="match status" value="1"/>
</dbReference>
<dbReference type="Gene3D" id="3.30.200.20">
    <property type="entry name" value="Phosphorylase Kinase, domain 1"/>
    <property type="match status" value="1"/>
</dbReference>
<proteinExistence type="predicted"/>
<dbReference type="SUPFAM" id="SSF56112">
    <property type="entry name" value="Protein kinase-like (PK-like)"/>
    <property type="match status" value="1"/>
</dbReference>
<dbReference type="KEGG" id="hoh:Hoch_6182"/>
<name>D0LMH0_HALO1</name>
<feature type="region of interest" description="Disordered" evidence="6">
    <location>
        <begin position="192"/>
        <end position="224"/>
    </location>
</feature>
<dbReference type="eggNOG" id="COG1262">
    <property type="taxonomic scope" value="Bacteria"/>
</dbReference>
<dbReference type="InterPro" id="IPR017441">
    <property type="entry name" value="Protein_kinase_ATP_BS"/>
</dbReference>